<keyword evidence="13" id="KW-1185">Reference proteome</keyword>
<dbReference type="Proteomes" id="UP000815325">
    <property type="component" value="Unassembled WGS sequence"/>
</dbReference>
<dbReference type="PANTHER" id="PTHR12413">
    <property type="entry name" value="DOLICHYL GLYCOSYLTRANSFERASE"/>
    <property type="match status" value="1"/>
</dbReference>
<sequence>MHALNGPWAPLHLAHALLHPIQNNHLMQPCTSFNAPLQCTCAPHFMHTLQPPVSTQAPHTHSYPNCQYPLAQASSNLTPSRTLAGLLLWSTHLMQQGSNWAGSTLFAMLLCMKRLFLLRAPLYDHLTPSRTLAGLLLWSTHLMQQGSDWAGGALFATLLCMKHLFLFCAPLYFVYILRHWCAGSGSRWRGCTRFVLMGATVASVMGVAVAPFVYTGQAGQLLSRLFPFGRGLSHAYWAANHWALYCGADRLLAAALPWLARPPTTRAAGTVDPASGVVGIAHLRVLPMVPPWVCALLVMAALLPALAALWRNPHPQRFAGMVAYACLCGFWFGYHVHEKAVLPALLTLAVPAVLDKAAAQDFMVLSSAALYGLLPLLFQPQEYLIKLLLAGCYCWAAWCALEALHKYNNIEAPDVSGTTTSTDWGVPGAAYSSLGTSRDGPDQISQTGGRKLDEIGASDLSLRQRRMGVRQESEGEESKLWGDGGPGLRGDAGTDVGSSIPEKEKLTEEQRRGWGALAQGPLRPVGGGLMPPLAVLYLTGIVALELYCSFVHPALLGAKLPFLPLMLTSMYCALGLGWVWARMLLGILKGCSYL</sequence>
<evidence type="ECO:0000256" key="8">
    <source>
        <dbReference type="ARBA" id="ARBA00022989"/>
    </source>
</evidence>
<evidence type="ECO:0000256" key="11">
    <source>
        <dbReference type="SAM" id="MobiDB-lite"/>
    </source>
</evidence>
<accession>A0ABQ7G308</accession>
<evidence type="ECO:0000256" key="2">
    <source>
        <dbReference type="ARBA" id="ARBA00004922"/>
    </source>
</evidence>
<evidence type="ECO:0000256" key="6">
    <source>
        <dbReference type="ARBA" id="ARBA00022692"/>
    </source>
</evidence>
<keyword evidence="9 10" id="KW-0472">Membrane</keyword>
<evidence type="ECO:0000256" key="3">
    <source>
        <dbReference type="ARBA" id="ARBA00008715"/>
    </source>
</evidence>
<evidence type="ECO:0000256" key="4">
    <source>
        <dbReference type="ARBA" id="ARBA00022676"/>
    </source>
</evidence>
<feature type="region of interest" description="Disordered" evidence="11">
    <location>
        <begin position="430"/>
        <end position="450"/>
    </location>
</feature>
<evidence type="ECO:0000256" key="7">
    <source>
        <dbReference type="ARBA" id="ARBA00022824"/>
    </source>
</evidence>
<organism evidence="12 13">
    <name type="scientific">Dunaliella salina</name>
    <name type="common">Green alga</name>
    <name type="synonym">Protococcus salinus</name>
    <dbReference type="NCBI Taxonomy" id="3046"/>
    <lineage>
        <taxon>Eukaryota</taxon>
        <taxon>Viridiplantae</taxon>
        <taxon>Chlorophyta</taxon>
        <taxon>core chlorophytes</taxon>
        <taxon>Chlorophyceae</taxon>
        <taxon>CS clade</taxon>
        <taxon>Chlamydomonadales</taxon>
        <taxon>Dunaliellaceae</taxon>
        <taxon>Dunaliella</taxon>
    </lineage>
</organism>
<dbReference type="EC" id="2.4.1.-" evidence="10"/>
<feature type="transmembrane region" description="Helical" evidence="10">
    <location>
        <begin position="317"/>
        <end position="337"/>
    </location>
</feature>
<keyword evidence="7 10" id="KW-0256">Endoplasmic reticulum</keyword>
<gene>
    <name evidence="12" type="ORF">DUNSADRAFT_16722</name>
</gene>
<dbReference type="InterPro" id="IPR004856">
    <property type="entry name" value="Glyco_trans_ALG6/ALG8"/>
</dbReference>
<evidence type="ECO:0000313" key="12">
    <source>
        <dbReference type="EMBL" id="KAF5828993.1"/>
    </source>
</evidence>
<feature type="region of interest" description="Disordered" evidence="11">
    <location>
        <begin position="464"/>
        <end position="512"/>
    </location>
</feature>
<keyword evidence="6 10" id="KW-0812">Transmembrane</keyword>
<keyword evidence="4 10" id="KW-0328">Glycosyltransferase</keyword>
<feature type="compositionally biased region" description="Basic and acidic residues" evidence="11">
    <location>
        <begin position="469"/>
        <end position="480"/>
    </location>
</feature>
<comment type="subcellular location">
    <subcellularLocation>
        <location evidence="1 10">Endoplasmic reticulum membrane</location>
        <topology evidence="1 10">Multi-pass membrane protein</topology>
    </subcellularLocation>
</comment>
<comment type="caution">
    <text evidence="10">Lacks conserved residue(s) required for the propagation of feature annotation.</text>
</comment>
<protein>
    <recommendedName>
        <fullName evidence="10">Alpha-1,3-glucosyltransferase</fullName>
        <ecNumber evidence="10">2.4.1.-</ecNumber>
    </recommendedName>
</protein>
<feature type="transmembrane region" description="Helical" evidence="10">
    <location>
        <begin position="149"/>
        <end position="173"/>
    </location>
</feature>
<dbReference type="PANTHER" id="PTHR12413:SF2">
    <property type="entry name" value="DOLICHYL PYROPHOSPHATE GLC1MAN9GLCNAC2 ALPHA-1,3-GLUCOSYLTRANSFERASE-RELATED"/>
    <property type="match status" value="1"/>
</dbReference>
<feature type="transmembrane region" description="Helical" evidence="10">
    <location>
        <begin position="289"/>
        <end position="310"/>
    </location>
</feature>
<comment type="caution">
    <text evidence="12">The sequence shown here is derived from an EMBL/GenBank/DDBJ whole genome shotgun (WGS) entry which is preliminary data.</text>
</comment>
<keyword evidence="8 10" id="KW-1133">Transmembrane helix</keyword>
<feature type="transmembrane region" description="Helical" evidence="10">
    <location>
        <begin position="533"/>
        <end position="556"/>
    </location>
</feature>
<proteinExistence type="inferred from homology"/>
<evidence type="ECO:0000256" key="5">
    <source>
        <dbReference type="ARBA" id="ARBA00022679"/>
    </source>
</evidence>
<comment type="pathway">
    <text evidence="2 10">Protein modification; protein glycosylation.</text>
</comment>
<evidence type="ECO:0000256" key="10">
    <source>
        <dbReference type="RuleBase" id="RU363110"/>
    </source>
</evidence>
<reference evidence="12" key="1">
    <citation type="submission" date="2017-08" db="EMBL/GenBank/DDBJ databases">
        <authorList>
            <person name="Polle J.E."/>
            <person name="Barry K."/>
            <person name="Cushman J."/>
            <person name="Schmutz J."/>
            <person name="Tran D."/>
            <person name="Hathwaick L.T."/>
            <person name="Yim W.C."/>
            <person name="Jenkins J."/>
            <person name="Mckie-Krisberg Z.M."/>
            <person name="Prochnik S."/>
            <person name="Lindquist E."/>
            <person name="Dockter R.B."/>
            <person name="Adam C."/>
            <person name="Molina H."/>
            <person name="Bunkerborg J."/>
            <person name="Jin E."/>
            <person name="Buchheim M."/>
            <person name="Magnuson J."/>
        </authorList>
    </citation>
    <scope>NUCLEOTIDE SEQUENCE</scope>
    <source>
        <strain evidence="12">CCAP 19/18</strain>
    </source>
</reference>
<feature type="compositionally biased region" description="Basic and acidic residues" evidence="11">
    <location>
        <begin position="501"/>
        <end position="512"/>
    </location>
</feature>
<evidence type="ECO:0000256" key="1">
    <source>
        <dbReference type="ARBA" id="ARBA00004477"/>
    </source>
</evidence>
<feature type="transmembrane region" description="Helical" evidence="10">
    <location>
        <begin position="562"/>
        <end position="581"/>
    </location>
</feature>
<evidence type="ECO:0000313" key="13">
    <source>
        <dbReference type="Proteomes" id="UP000815325"/>
    </source>
</evidence>
<evidence type="ECO:0000256" key="9">
    <source>
        <dbReference type="ARBA" id="ARBA00023136"/>
    </source>
</evidence>
<keyword evidence="5 10" id="KW-0808">Transferase</keyword>
<dbReference type="EMBL" id="MU070217">
    <property type="protein sequence ID" value="KAF5828993.1"/>
    <property type="molecule type" value="Genomic_DNA"/>
</dbReference>
<comment type="similarity">
    <text evidence="3 10">Belongs to the ALG6/ALG8 glucosyltransferase family.</text>
</comment>
<name>A0ABQ7G308_DUNSA</name>
<dbReference type="Pfam" id="PF03155">
    <property type="entry name" value="Alg6_Alg8"/>
    <property type="match status" value="1"/>
</dbReference>
<feature type="transmembrane region" description="Helical" evidence="10">
    <location>
        <begin position="194"/>
        <end position="214"/>
    </location>
</feature>